<keyword evidence="7 10" id="KW-0175">Coiled coil</keyword>
<feature type="repeat" description="ANK" evidence="8">
    <location>
        <begin position="166"/>
        <end position="198"/>
    </location>
</feature>
<dbReference type="GO" id="GO:0005829">
    <property type="term" value="C:cytosol"/>
    <property type="evidence" value="ECO:0007669"/>
    <property type="project" value="TreeGrafter"/>
</dbReference>
<keyword evidence="1" id="KW-0343">GTPase activation</keyword>
<dbReference type="GO" id="GO:0007420">
    <property type="term" value="P:brain development"/>
    <property type="evidence" value="ECO:0007669"/>
    <property type="project" value="InterPro"/>
</dbReference>
<dbReference type="SMART" id="SM00248">
    <property type="entry name" value="ANK"/>
    <property type="match status" value="3"/>
</dbReference>
<feature type="coiled-coil region" evidence="10">
    <location>
        <begin position="431"/>
        <end position="458"/>
    </location>
</feature>
<dbReference type="InterPro" id="IPR036770">
    <property type="entry name" value="Ankyrin_rpt-contain_sf"/>
</dbReference>
<dbReference type="GO" id="GO:0043005">
    <property type="term" value="C:neuron projection"/>
    <property type="evidence" value="ECO:0007669"/>
    <property type="project" value="TreeGrafter"/>
</dbReference>
<dbReference type="PANTHER" id="PTHR46097:SF1">
    <property type="entry name" value="ARF GTPASE-ACTIVATING PROTEIN GIT1"/>
    <property type="match status" value="1"/>
</dbReference>
<feature type="region of interest" description="Disordered" evidence="11">
    <location>
        <begin position="459"/>
        <end position="539"/>
    </location>
</feature>
<dbReference type="GO" id="GO:0008270">
    <property type="term" value="F:zinc ion binding"/>
    <property type="evidence" value="ECO:0007669"/>
    <property type="project" value="UniProtKB-KW"/>
</dbReference>
<dbReference type="InterPro" id="IPR013724">
    <property type="entry name" value="GIT_SHD"/>
</dbReference>
<dbReference type="GO" id="GO:0098794">
    <property type="term" value="C:postsynapse"/>
    <property type="evidence" value="ECO:0007669"/>
    <property type="project" value="TreeGrafter"/>
</dbReference>
<evidence type="ECO:0000256" key="1">
    <source>
        <dbReference type="ARBA" id="ARBA00022468"/>
    </source>
</evidence>
<dbReference type="InterPro" id="IPR022018">
    <property type="entry name" value="GIT1_C"/>
</dbReference>
<name>A0A2I4BG76_AUSLI</name>
<keyword evidence="4 9" id="KW-0863">Zinc-finger</keyword>
<dbReference type="PANTHER" id="PTHR46097">
    <property type="entry name" value="G PROTEIN-COUPLED RECEPTOR KINASE INTERACTING ARFGAP"/>
    <property type="match status" value="1"/>
</dbReference>
<dbReference type="GO" id="GO:0031267">
    <property type="term" value="F:small GTPase binding"/>
    <property type="evidence" value="ECO:0007669"/>
    <property type="project" value="TreeGrafter"/>
</dbReference>
<dbReference type="GO" id="GO:0036465">
    <property type="term" value="P:synaptic vesicle recycling"/>
    <property type="evidence" value="ECO:0007669"/>
    <property type="project" value="TreeGrafter"/>
</dbReference>
<dbReference type="InterPro" id="IPR001164">
    <property type="entry name" value="ArfGAP_dom"/>
</dbReference>
<dbReference type="PROSITE" id="PS50297">
    <property type="entry name" value="ANK_REP_REGION"/>
    <property type="match status" value="1"/>
</dbReference>
<keyword evidence="3" id="KW-0677">Repeat</keyword>
<evidence type="ECO:0000256" key="3">
    <source>
        <dbReference type="ARBA" id="ARBA00022737"/>
    </source>
</evidence>
<dbReference type="SMART" id="SM00105">
    <property type="entry name" value="ArfGap"/>
    <property type="match status" value="1"/>
</dbReference>
<evidence type="ECO:0000256" key="10">
    <source>
        <dbReference type="SAM" id="Coils"/>
    </source>
</evidence>
<dbReference type="InterPro" id="IPR002110">
    <property type="entry name" value="Ankyrin_rpt"/>
</dbReference>
<dbReference type="RefSeq" id="XP_013866723.1">
    <property type="nucleotide sequence ID" value="XM_014011269.1"/>
</dbReference>
<feature type="compositionally biased region" description="Acidic residues" evidence="11">
    <location>
        <begin position="371"/>
        <end position="390"/>
    </location>
</feature>
<dbReference type="AlphaFoldDB" id="A0A2I4BG76"/>
<dbReference type="CTD" id="28964"/>
<dbReference type="PROSITE" id="PS50115">
    <property type="entry name" value="ARFGAP"/>
    <property type="match status" value="1"/>
</dbReference>
<feature type="compositionally biased region" description="Basic and acidic residues" evidence="11">
    <location>
        <begin position="515"/>
        <end position="524"/>
    </location>
</feature>
<dbReference type="GO" id="GO:0008277">
    <property type="term" value="P:regulation of G protein-coupled receptor signaling pathway"/>
    <property type="evidence" value="ECO:0007669"/>
    <property type="project" value="TreeGrafter"/>
</dbReference>
<feature type="region of interest" description="Disordered" evidence="11">
    <location>
        <begin position="356"/>
        <end position="415"/>
    </location>
</feature>
<dbReference type="FunFam" id="1.25.40.20:FF:000013">
    <property type="entry name" value="ARF GTPase-activating protein GIT1 isoform 1"/>
    <property type="match status" value="1"/>
</dbReference>
<accession>A0A2I4BG76</accession>
<dbReference type="GO" id="GO:0032012">
    <property type="term" value="P:regulation of ARF protein signal transduction"/>
    <property type="evidence" value="ECO:0007669"/>
    <property type="project" value="InterPro"/>
</dbReference>
<dbReference type="Pfam" id="PF16559">
    <property type="entry name" value="GIT_CC"/>
    <property type="match status" value="1"/>
</dbReference>
<keyword evidence="5" id="KW-0862">Zinc</keyword>
<evidence type="ECO:0000256" key="9">
    <source>
        <dbReference type="PROSITE-ProRule" id="PRU00288"/>
    </source>
</evidence>
<evidence type="ECO:0000256" key="6">
    <source>
        <dbReference type="ARBA" id="ARBA00023043"/>
    </source>
</evidence>
<dbReference type="SMART" id="SM00555">
    <property type="entry name" value="GIT"/>
    <property type="match status" value="2"/>
</dbReference>
<dbReference type="GeneID" id="106519551"/>
<protein>
    <submittedName>
        <fullName evidence="14">ARF GTPase-activating protein GIT1 isoform X3</fullName>
    </submittedName>
</protein>
<dbReference type="SUPFAM" id="SSF48403">
    <property type="entry name" value="Ankyrin repeat"/>
    <property type="match status" value="1"/>
</dbReference>
<dbReference type="InterPro" id="IPR032352">
    <property type="entry name" value="GIT1/2_CC"/>
</dbReference>
<dbReference type="PRINTS" id="PR00405">
    <property type="entry name" value="REVINTRACTNG"/>
</dbReference>
<dbReference type="Proteomes" id="UP000192220">
    <property type="component" value="Unplaced"/>
</dbReference>
<evidence type="ECO:0000313" key="13">
    <source>
        <dbReference type="Proteomes" id="UP000192220"/>
    </source>
</evidence>
<dbReference type="Pfam" id="PF08518">
    <property type="entry name" value="GIT_SHD"/>
    <property type="match status" value="2"/>
</dbReference>
<gene>
    <name evidence="14" type="primary">git1</name>
</gene>
<evidence type="ECO:0000256" key="2">
    <source>
        <dbReference type="ARBA" id="ARBA00022723"/>
    </source>
</evidence>
<evidence type="ECO:0000313" key="14">
    <source>
        <dbReference type="RefSeq" id="XP_013866723.1"/>
    </source>
</evidence>
<evidence type="ECO:0000256" key="7">
    <source>
        <dbReference type="ARBA" id="ARBA00023054"/>
    </source>
</evidence>
<keyword evidence="13" id="KW-1185">Reference proteome</keyword>
<proteinExistence type="predicted"/>
<evidence type="ECO:0000256" key="5">
    <source>
        <dbReference type="ARBA" id="ARBA00022833"/>
    </source>
</evidence>
<organism evidence="13 14">
    <name type="scientific">Austrofundulus limnaeus</name>
    <name type="common">Annual killifish</name>
    <dbReference type="NCBI Taxonomy" id="52670"/>
    <lineage>
        <taxon>Eukaryota</taxon>
        <taxon>Metazoa</taxon>
        <taxon>Chordata</taxon>
        <taxon>Craniata</taxon>
        <taxon>Vertebrata</taxon>
        <taxon>Euteleostomi</taxon>
        <taxon>Actinopterygii</taxon>
        <taxon>Neopterygii</taxon>
        <taxon>Teleostei</taxon>
        <taxon>Neoteleostei</taxon>
        <taxon>Acanthomorphata</taxon>
        <taxon>Ovalentaria</taxon>
        <taxon>Atherinomorphae</taxon>
        <taxon>Cyprinodontiformes</taxon>
        <taxon>Rivulidae</taxon>
        <taxon>Austrofundulus</taxon>
    </lineage>
</organism>
<evidence type="ECO:0000256" key="8">
    <source>
        <dbReference type="PROSITE-ProRule" id="PRU00023"/>
    </source>
</evidence>
<dbReference type="Gene3D" id="1.10.220.150">
    <property type="entry name" value="Arf GTPase activating protein"/>
    <property type="match status" value="1"/>
</dbReference>
<feature type="compositionally biased region" description="Polar residues" evidence="11">
    <location>
        <begin position="495"/>
        <end position="512"/>
    </location>
</feature>
<dbReference type="PROSITE" id="PS50088">
    <property type="entry name" value="ANK_REPEAT"/>
    <property type="match status" value="1"/>
</dbReference>
<dbReference type="SUPFAM" id="SSF57863">
    <property type="entry name" value="ArfGap/RecO-like zinc finger"/>
    <property type="match status" value="1"/>
</dbReference>
<dbReference type="FunFam" id="1.10.220.150:FF:000003">
    <property type="entry name" value="ARF GTPase-activating protein GIT2 isoform 1"/>
    <property type="match status" value="1"/>
</dbReference>
<dbReference type="Pfam" id="PF12796">
    <property type="entry name" value="Ank_2"/>
    <property type="match status" value="1"/>
</dbReference>
<dbReference type="Gene3D" id="1.20.5.170">
    <property type="match status" value="1"/>
</dbReference>
<dbReference type="Gene3D" id="1.25.40.20">
    <property type="entry name" value="Ankyrin repeat-containing domain"/>
    <property type="match status" value="1"/>
</dbReference>
<sequence>MSRKLQRTEVCADCSAPDPGWSSINRGVLICDECCSVHRSLGRHISIVKHLRHSGWPPTLLQMVQTLASNGANSIWEHSLLDPAQVQSGRRKPNPQDKVHPTKSEFIRAKYQMLAFVHKLPCRDDDGVTTKDLSKQLHSSVRTGSLETCLRLLSLGAQANFFHPEKGNTPLHMAAKAGQILQAELLVVYGADPGAPDINGRTPMDSARQAGHVDLAERLVECQYELTDRLAFYLCGRRPDHKNGHYIIPQMADSLDLSELAKAAKKKLQALNNRLFEELAMDVYDEVDRRENDAVWLTTQNHSTLVTERSAVPFLPVNPEYSATRNQGRQKLARFNAREFATLIIDILSDAKRRQQGKGLSFPTADPLDPGIDDDMHDYDTVASDEDTDSELTTQNNNNTQRSNRAKSMDSSDLSDGPITLQEYLEVKKALASSEAKVQQLLKVNNNLSEELRRLQKEVRKGGTGGPASYGGHHVSGSTEMGRYMVSKPEKHGSGTDSDYDNTQSYDPSQSMGRSSEEEGRGESEEGGEAGEPDPTLPCTEDVILKTEQVTKNIQELLRAAQEFKHDSFVPCSEKIHSAVTEMASLFPKRPALDAVHCSLRLLASSASRLQVECRKAVPSEPGAPAVDYQLLTQQVIQCAYDIAKAAKQLVTITTREKKQ</sequence>
<dbReference type="InterPro" id="IPR037278">
    <property type="entry name" value="ARFGAP/RecO"/>
</dbReference>
<dbReference type="OrthoDB" id="5588096at2759"/>
<dbReference type="Gene3D" id="1.20.120.330">
    <property type="entry name" value="Nucleotidyltransferases domain 2"/>
    <property type="match status" value="1"/>
</dbReference>
<evidence type="ECO:0000259" key="12">
    <source>
        <dbReference type="PROSITE" id="PS50115"/>
    </source>
</evidence>
<dbReference type="Pfam" id="PF12205">
    <property type="entry name" value="GIT1_C"/>
    <property type="match status" value="1"/>
</dbReference>
<dbReference type="InterPro" id="IPR038508">
    <property type="entry name" value="ArfGAP_dom_sf"/>
</dbReference>
<evidence type="ECO:0000256" key="4">
    <source>
        <dbReference type="ARBA" id="ARBA00022771"/>
    </source>
</evidence>
<keyword evidence="6 8" id="KW-0040">ANK repeat</keyword>
<dbReference type="InterPro" id="IPR047161">
    <property type="entry name" value="GIT-like"/>
</dbReference>
<keyword evidence="2" id="KW-0479">Metal-binding</keyword>
<dbReference type="Pfam" id="PF01412">
    <property type="entry name" value="ArfGap"/>
    <property type="match status" value="1"/>
</dbReference>
<reference evidence="14" key="1">
    <citation type="submission" date="2025-08" db="UniProtKB">
        <authorList>
            <consortium name="RefSeq"/>
        </authorList>
    </citation>
    <scope>IDENTIFICATION</scope>
    <source>
        <strain evidence="14">Quisiro</strain>
        <tissue evidence="14">Liver</tissue>
    </source>
</reference>
<dbReference type="GO" id="GO:0098793">
    <property type="term" value="C:presynapse"/>
    <property type="evidence" value="ECO:0007669"/>
    <property type="project" value="GOC"/>
</dbReference>
<evidence type="ECO:0000256" key="11">
    <source>
        <dbReference type="SAM" id="MobiDB-lite"/>
    </source>
</evidence>
<feature type="domain" description="Arf-GAP" evidence="12">
    <location>
        <begin position="1"/>
        <end position="124"/>
    </location>
</feature>
<dbReference type="GO" id="GO:0005096">
    <property type="term" value="F:GTPase activator activity"/>
    <property type="evidence" value="ECO:0007669"/>
    <property type="project" value="UniProtKB-KW"/>
</dbReference>